<dbReference type="SMART" id="SM00202">
    <property type="entry name" value="SR"/>
    <property type="match status" value="1"/>
</dbReference>
<feature type="non-terminal residue" evidence="11">
    <location>
        <position position="150"/>
    </location>
</feature>
<dbReference type="Pfam" id="PF00530">
    <property type="entry name" value="SRCR"/>
    <property type="match status" value="2"/>
</dbReference>
<dbReference type="PROSITE" id="PS50287">
    <property type="entry name" value="SRCR_2"/>
    <property type="match status" value="2"/>
</dbReference>
<keyword evidence="2" id="KW-0677">Repeat</keyword>
<evidence type="ECO:0000256" key="3">
    <source>
        <dbReference type="ARBA" id="ARBA00023157"/>
    </source>
</evidence>
<dbReference type="GO" id="GO:0016020">
    <property type="term" value="C:membrane"/>
    <property type="evidence" value="ECO:0007669"/>
    <property type="project" value="InterPro"/>
</dbReference>
<evidence type="ECO:0000313" key="11">
    <source>
        <dbReference type="EMBL" id="NWI99196.1"/>
    </source>
</evidence>
<proteinExistence type="predicted"/>
<feature type="domain" description="SRCR" evidence="10">
    <location>
        <begin position="50"/>
        <end position="150"/>
    </location>
</feature>
<dbReference type="PANTHER" id="PTHR45817">
    <property type="entry name" value="LYSYL OXIDASE-LIKE-RELATED"/>
    <property type="match status" value="1"/>
</dbReference>
<dbReference type="PANTHER" id="PTHR45817:SF9">
    <property type="entry name" value="SRCR DOMAIN-CONTAINING PROTEIN"/>
    <property type="match status" value="1"/>
</dbReference>
<feature type="disulfide bond" evidence="9">
    <location>
        <begin position="88"/>
        <end position="149"/>
    </location>
</feature>
<evidence type="ECO:0000256" key="8">
    <source>
        <dbReference type="ARBA" id="ARBA00069168"/>
    </source>
</evidence>
<evidence type="ECO:0000256" key="6">
    <source>
        <dbReference type="ARBA" id="ARBA00058074"/>
    </source>
</evidence>
<dbReference type="Gene3D" id="3.10.250.10">
    <property type="entry name" value="SRCR-like domain"/>
    <property type="match status" value="2"/>
</dbReference>
<dbReference type="FunFam" id="3.10.250.10:FF:000007">
    <property type="entry name" value="Soluble scavenger receptor cysteine-rich domain-containing protein SSC5D"/>
    <property type="match status" value="1"/>
</dbReference>
<feature type="non-terminal residue" evidence="11">
    <location>
        <position position="1"/>
    </location>
</feature>
<comment type="caution">
    <text evidence="9">Lacks conserved residue(s) required for the propagation of feature annotation.</text>
</comment>
<comment type="function">
    <text evidence="6">Binds to extracellular matrix proteins. Binds to pathogen-associated molecular patterns (PAMPs) present on the cell walls of Gram-positive and Gram-negative bacteria and fungi, behaving as a pattern recognition receptor (PRR). Induces bacterial and fungal aggregation and subsequent inhibition of PAMP-induced cytokine release. Does not possess intrinsic bactericidal activity. May play a role in the innate defense and homeostasis of certain epithelial surfaces.</text>
</comment>
<dbReference type="AlphaFoldDB" id="A0A7K4L5H8"/>
<protein>
    <recommendedName>
        <fullName evidence="8">Soluble scavenger receptor cysteine-rich domain-containing protein SSC5D</fullName>
    </recommendedName>
</protein>
<reference evidence="11 12" key="1">
    <citation type="submission" date="2019-09" db="EMBL/GenBank/DDBJ databases">
        <title>Bird 10,000 Genomes (B10K) Project - Family phase.</title>
        <authorList>
            <person name="Zhang G."/>
        </authorList>
    </citation>
    <scope>NUCLEOTIDE SEQUENCE [LARGE SCALE GENOMIC DNA]</scope>
    <source>
        <strain evidence="11">B10K-MSB-37135</strain>
        <tissue evidence="11">Heart</tissue>
    </source>
</reference>
<dbReference type="PRINTS" id="PR00258">
    <property type="entry name" value="SPERACTRCPTR"/>
</dbReference>
<dbReference type="EMBL" id="VWPW01002006">
    <property type="protein sequence ID" value="NWI99196.1"/>
    <property type="molecule type" value="Genomic_DNA"/>
</dbReference>
<evidence type="ECO:0000256" key="5">
    <source>
        <dbReference type="ARBA" id="ARBA00023180"/>
    </source>
</evidence>
<sequence>QGLGPIWLDDLNCVGTEEALSTCRAKAWGEHNCNHGEDAGVECSGESSRVRVVNGFGSCLGRVEVLHDERWGSVCDDGWGLEEARVVCQELGCGRPLSAPGSARFGQGSGPIWLDDLNCVGTEETLSSCRAKAWGEHNCYHGEDAGVVCS</sequence>
<evidence type="ECO:0000256" key="1">
    <source>
        <dbReference type="ARBA" id="ARBA00022729"/>
    </source>
</evidence>
<feature type="disulfide bond" evidence="9">
    <location>
        <begin position="13"/>
        <end position="23"/>
    </location>
</feature>
<keyword evidence="4" id="KW-0675">Receptor</keyword>
<comment type="caution">
    <text evidence="11">The sequence shown here is derived from an EMBL/GenBank/DDBJ whole genome shotgun (WGS) entry which is preliminary data.</text>
</comment>
<dbReference type="GO" id="GO:0005615">
    <property type="term" value="C:extracellular space"/>
    <property type="evidence" value="ECO:0007669"/>
    <property type="project" value="TreeGrafter"/>
</dbReference>
<comment type="subunit">
    <text evidence="7">Interacts with LGALS1 and laminin.</text>
</comment>
<keyword evidence="5" id="KW-0325">Glycoprotein</keyword>
<keyword evidence="12" id="KW-1185">Reference proteome</keyword>
<evidence type="ECO:0000313" key="12">
    <source>
        <dbReference type="Proteomes" id="UP000534426"/>
    </source>
</evidence>
<gene>
    <name evidence="11" type="primary">Dmbt1_3</name>
    <name evidence="11" type="ORF">CRYUND_R01474</name>
</gene>
<dbReference type="GO" id="GO:0004720">
    <property type="term" value="F:protein-lysine 6-oxidase activity"/>
    <property type="evidence" value="ECO:0007669"/>
    <property type="project" value="TreeGrafter"/>
</dbReference>
<dbReference type="Proteomes" id="UP000534426">
    <property type="component" value="Unassembled WGS sequence"/>
</dbReference>
<dbReference type="InterPro" id="IPR036772">
    <property type="entry name" value="SRCR-like_dom_sf"/>
</dbReference>
<dbReference type="PROSITE" id="PS00420">
    <property type="entry name" value="SRCR_1"/>
    <property type="match status" value="1"/>
</dbReference>
<feature type="disulfide bond" evidence="9">
    <location>
        <begin position="119"/>
        <end position="129"/>
    </location>
</feature>
<evidence type="ECO:0000256" key="2">
    <source>
        <dbReference type="ARBA" id="ARBA00022737"/>
    </source>
</evidence>
<evidence type="ECO:0000256" key="9">
    <source>
        <dbReference type="PROSITE-ProRule" id="PRU00196"/>
    </source>
</evidence>
<name>A0A7K4L5H8_9AVES</name>
<evidence type="ECO:0000256" key="4">
    <source>
        <dbReference type="ARBA" id="ARBA00023170"/>
    </source>
</evidence>
<keyword evidence="3 9" id="KW-1015">Disulfide bond</keyword>
<dbReference type="SUPFAM" id="SSF56487">
    <property type="entry name" value="SRCR-like"/>
    <property type="match status" value="2"/>
</dbReference>
<evidence type="ECO:0000256" key="7">
    <source>
        <dbReference type="ARBA" id="ARBA00064153"/>
    </source>
</evidence>
<accession>A0A7K4L5H8</accession>
<feature type="domain" description="SRCR" evidence="10">
    <location>
        <begin position="1"/>
        <end position="44"/>
    </location>
</feature>
<feature type="disulfide bond" evidence="9">
    <location>
        <begin position="75"/>
        <end position="139"/>
    </location>
</feature>
<dbReference type="InterPro" id="IPR050912">
    <property type="entry name" value="LOX-like_protein"/>
</dbReference>
<evidence type="ECO:0000259" key="10">
    <source>
        <dbReference type="PROSITE" id="PS50287"/>
    </source>
</evidence>
<organism evidence="11 12">
    <name type="scientific">Crypturellus undulatus</name>
    <dbReference type="NCBI Taxonomy" id="48396"/>
    <lineage>
        <taxon>Eukaryota</taxon>
        <taxon>Metazoa</taxon>
        <taxon>Chordata</taxon>
        <taxon>Craniata</taxon>
        <taxon>Vertebrata</taxon>
        <taxon>Euteleostomi</taxon>
        <taxon>Archelosauria</taxon>
        <taxon>Archosauria</taxon>
        <taxon>Dinosauria</taxon>
        <taxon>Saurischia</taxon>
        <taxon>Theropoda</taxon>
        <taxon>Coelurosauria</taxon>
        <taxon>Aves</taxon>
        <taxon>Palaeognathae</taxon>
        <taxon>Tinamiformes</taxon>
        <taxon>Tinamidae</taxon>
        <taxon>Crypturellus</taxon>
    </lineage>
</organism>
<keyword evidence="1" id="KW-0732">Signal</keyword>
<dbReference type="InterPro" id="IPR001190">
    <property type="entry name" value="SRCR"/>
</dbReference>